<evidence type="ECO:0000256" key="1">
    <source>
        <dbReference type="ARBA" id="ARBA00022679"/>
    </source>
</evidence>
<evidence type="ECO:0000313" key="5">
    <source>
        <dbReference type="Proteomes" id="UP001375370"/>
    </source>
</evidence>
<dbReference type="EMBL" id="CP146612">
    <property type="protein sequence ID" value="WWX24790.1"/>
    <property type="molecule type" value="Genomic_DNA"/>
</dbReference>
<dbReference type="PANTHER" id="PTHR10434:SF11">
    <property type="entry name" value="1-ACYL-SN-GLYCEROL-3-PHOSPHATE ACYLTRANSFERASE"/>
    <property type="match status" value="1"/>
</dbReference>
<dbReference type="InterPro" id="IPR002123">
    <property type="entry name" value="Plipid/glycerol_acylTrfase"/>
</dbReference>
<evidence type="ECO:0000259" key="3">
    <source>
        <dbReference type="SMART" id="SM00563"/>
    </source>
</evidence>
<keyword evidence="2 4" id="KW-0012">Acyltransferase</keyword>
<keyword evidence="5" id="KW-1185">Reference proteome</keyword>
<accession>A0ABZ2J1I8</accession>
<evidence type="ECO:0000256" key="2">
    <source>
        <dbReference type="ARBA" id="ARBA00023315"/>
    </source>
</evidence>
<dbReference type="GO" id="GO:0016746">
    <property type="term" value="F:acyltransferase activity"/>
    <property type="evidence" value="ECO:0007669"/>
    <property type="project" value="UniProtKB-KW"/>
</dbReference>
<dbReference type="SUPFAM" id="SSF69593">
    <property type="entry name" value="Glycerol-3-phosphate (1)-acyltransferase"/>
    <property type="match status" value="1"/>
</dbReference>
<evidence type="ECO:0000313" key="4">
    <source>
        <dbReference type="EMBL" id="WWX24790.1"/>
    </source>
</evidence>
<keyword evidence="1" id="KW-0808">Transferase</keyword>
<proteinExistence type="predicted"/>
<dbReference type="PANTHER" id="PTHR10434">
    <property type="entry name" value="1-ACYL-SN-GLYCEROL-3-PHOSPHATE ACYLTRANSFERASE"/>
    <property type="match status" value="1"/>
</dbReference>
<dbReference type="CDD" id="cd07989">
    <property type="entry name" value="LPLAT_AGPAT-like"/>
    <property type="match status" value="1"/>
</dbReference>
<protein>
    <submittedName>
        <fullName evidence="4">Lysophospholipid acyltransferase family protein</fullName>
    </submittedName>
</protein>
<gene>
    <name evidence="4" type="ORF">V8247_05855</name>
</gene>
<dbReference type="SMART" id="SM00563">
    <property type="entry name" value="PlsC"/>
    <property type="match status" value="1"/>
</dbReference>
<dbReference type="RefSeq" id="WP_338736911.1">
    <property type="nucleotide sequence ID" value="NZ_CP146612.1"/>
</dbReference>
<reference evidence="4 5" key="1">
    <citation type="submission" date="2024-03" db="EMBL/GenBank/DDBJ databases">
        <title>A Dehalogenimonas Isolated from Estuarine Sediments Dihaloeliminates Chlorinated Alkanes.</title>
        <authorList>
            <person name="Yang Y."/>
            <person name="Wang H."/>
        </authorList>
    </citation>
    <scope>NUCLEOTIDE SEQUENCE [LARGE SCALE GENOMIC DNA]</scope>
    <source>
        <strain evidence="4 5">W</strain>
    </source>
</reference>
<dbReference type="Proteomes" id="UP001375370">
    <property type="component" value="Chromosome"/>
</dbReference>
<sequence length="215" mass="23567">MKLEWYYPLVRLSARVMFLLTMVEVTGKENMPDGVPLVICANHVSSADPPLLGLHLPRYGVYFLAKKELFKNRTFGKILQGSGAIPLNRDGASGASFKASARVIKKGGALIIFPEGKRNPDGELTAAMPGAGYLAAAFKTPVVPVALIGTETIKGKWWFLKRHRVKIIIGQPFKMTVTDSKPDKDDLAAYGDQIMRAIADLLPPKYRGIYGEPQP</sequence>
<feature type="domain" description="Phospholipid/glycerol acyltransferase" evidence="3">
    <location>
        <begin position="37"/>
        <end position="150"/>
    </location>
</feature>
<organism evidence="4 5">
    <name type="scientific">Candidatus Dehalogenimonas loeffleri</name>
    <dbReference type="NCBI Taxonomy" id="3127115"/>
    <lineage>
        <taxon>Bacteria</taxon>
        <taxon>Bacillati</taxon>
        <taxon>Chloroflexota</taxon>
        <taxon>Dehalococcoidia</taxon>
        <taxon>Dehalococcoidales</taxon>
        <taxon>Dehalococcoidaceae</taxon>
        <taxon>Dehalogenimonas</taxon>
    </lineage>
</organism>
<dbReference type="Pfam" id="PF01553">
    <property type="entry name" value="Acyltransferase"/>
    <property type="match status" value="1"/>
</dbReference>
<name>A0ABZ2J1I8_9CHLR</name>